<name>A0ABP7QMN2_9SPHI</name>
<accession>A0ABP7QMN2</accession>
<keyword evidence="1" id="KW-1133">Transmembrane helix</keyword>
<keyword evidence="1" id="KW-0472">Membrane</keyword>
<organism evidence="2 3">
    <name type="scientific">Mucilaginibacter dorajii</name>
    <dbReference type="NCBI Taxonomy" id="692994"/>
    <lineage>
        <taxon>Bacteria</taxon>
        <taxon>Pseudomonadati</taxon>
        <taxon>Bacteroidota</taxon>
        <taxon>Sphingobacteriia</taxon>
        <taxon>Sphingobacteriales</taxon>
        <taxon>Sphingobacteriaceae</taxon>
        <taxon>Mucilaginibacter</taxon>
    </lineage>
</organism>
<evidence type="ECO:0000313" key="2">
    <source>
        <dbReference type="EMBL" id="GAA3985131.1"/>
    </source>
</evidence>
<keyword evidence="3" id="KW-1185">Reference proteome</keyword>
<dbReference type="SUPFAM" id="SSF48452">
    <property type="entry name" value="TPR-like"/>
    <property type="match status" value="1"/>
</dbReference>
<reference evidence="3" key="1">
    <citation type="journal article" date="2019" name="Int. J. Syst. Evol. Microbiol.">
        <title>The Global Catalogue of Microorganisms (GCM) 10K type strain sequencing project: providing services to taxonomists for standard genome sequencing and annotation.</title>
        <authorList>
            <consortium name="The Broad Institute Genomics Platform"/>
            <consortium name="The Broad Institute Genome Sequencing Center for Infectious Disease"/>
            <person name="Wu L."/>
            <person name="Ma J."/>
        </authorList>
    </citation>
    <scope>NUCLEOTIDE SEQUENCE [LARGE SCALE GENOMIC DNA]</scope>
    <source>
        <strain evidence="3">JCM 16601</strain>
    </source>
</reference>
<keyword evidence="1" id="KW-0812">Transmembrane</keyword>
<dbReference type="EMBL" id="BAAAZC010000028">
    <property type="protein sequence ID" value="GAA3985131.1"/>
    <property type="molecule type" value="Genomic_DNA"/>
</dbReference>
<feature type="transmembrane region" description="Helical" evidence="1">
    <location>
        <begin position="353"/>
        <end position="373"/>
    </location>
</feature>
<evidence type="ECO:0000313" key="3">
    <source>
        <dbReference type="Proteomes" id="UP001500742"/>
    </source>
</evidence>
<comment type="caution">
    <text evidence="2">The sequence shown here is derived from an EMBL/GenBank/DDBJ whole genome shotgun (WGS) entry which is preliminary data.</text>
</comment>
<dbReference type="InterPro" id="IPR011990">
    <property type="entry name" value="TPR-like_helical_dom_sf"/>
</dbReference>
<dbReference type="Gene3D" id="1.25.40.10">
    <property type="entry name" value="Tetratricopeptide repeat domain"/>
    <property type="match status" value="1"/>
</dbReference>
<dbReference type="Proteomes" id="UP001500742">
    <property type="component" value="Unassembled WGS sequence"/>
</dbReference>
<protein>
    <recommendedName>
        <fullName evidence="4">Signal transduction histidine kinase dimerisation/phosphoacceptor domain-containing protein</fullName>
    </recommendedName>
</protein>
<sequence length="454" mass="53099">MLQDQEKRETKVIKYIKTFFQSAPLTQLESKKTAIADTFSKYNLEHKESIIYFMESIYQRRLSKLQESQNALVKAIDEAHKDNDHLLLFDYFTHLAFVQTDEGNSIGAVSSYGWAKKEVEKLNNPYLEALLNVNISDIYYKSGLYSQSLSYLDQAQRLIDENKIVKLNILSLITYNKAENYFRTKNYDSLKLCHEKLLGPKNQSYKLHTYQKRTGYYLSLLKHNYKGAILEINALFNDKLYVKNELEEQLLARAYLSDGQIDSAKFWVDKQLEQQSKVNHPEIKYQLYEMLAQIAERKNDDKLAAGNYKIALDELKQNIANLSQVGDKSSQIKINEVQNLYYVNLLKYQRERLWMLFAIALAVITVIIVAIFYRSSRQKRHYEQLLFAAKKQELATINSHEVRNHLSNILGLLDLSKDIETKEELLKIQRFLQHSAEELDKNLKNVSEKLSEKD</sequence>
<proteinExistence type="predicted"/>
<evidence type="ECO:0008006" key="4">
    <source>
        <dbReference type="Google" id="ProtNLM"/>
    </source>
</evidence>
<gene>
    <name evidence="2" type="ORF">GCM10022210_41540</name>
</gene>
<evidence type="ECO:0000256" key="1">
    <source>
        <dbReference type="SAM" id="Phobius"/>
    </source>
</evidence>